<feature type="domain" description="Cytochrome c-type biogenesis protein H TPR" evidence="9">
    <location>
        <begin position="126"/>
        <end position="273"/>
    </location>
</feature>
<sequence>MTLAFWLTLAALIGLALVFVLYPLVFHRPERSAVNDIRHQNLLAYRSRLAELETERDAGSLDEATYQQMKEELAGSLLDDVGQSEQEAQRVSRRVPGRRPAMAIVAASVVLVPAASLWLYNDWGGVDQLEQYQTMLEMRQTDQAQGQQMAQLAEQLRQRLLDNPENLEGWAMLGRTYMNLENYAQAAWAYEQLAGQLDDVPAEAATAWGLAAQARFFESRGAMNDKVMGAISEARERNPDEVNVLGLLGINAFERQAYQEAIDYWERIIEVAPDHPQLPSIRQGVAEAYRRLGQPVPDSLAQPAGASVTVRVELADAFKDQIPPDTALFIFARAAEGGGMPLAVARLTAAQLPTTVTLDDSMAMAPGAKLSGAQRVTLAARLSPSGNAIPQSGDWQGEGAAPVDLGDYEGEPVEVVIDRRVP</sequence>
<dbReference type="InterPro" id="IPR056413">
    <property type="entry name" value="TPR_CcmH_CycH"/>
</dbReference>
<keyword evidence="11" id="KW-1185">Reference proteome</keyword>
<dbReference type="GO" id="GO:0017004">
    <property type="term" value="P:cytochrome complex assembly"/>
    <property type="evidence" value="ECO:0007669"/>
    <property type="project" value="UniProtKB-KW"/>
</dbReference>
<dbReference type="EMBL" id="APLQ01000007">
    <property type="protein sequence ID" value="ENO17070.1"/>
    <property type="molecule type" value="Genomic_DNA"/>
</dbReference>
<accession>N6W3E5</accession>
<keyword evidence="2" id="KW-0677">Repeat</keyword>
<feature type="transmembrane region" description="Helical" evidence="7">
    <location>
        <begin position="100"/>
        <end position="120"/>
    </location>
</feature>
<evidence type="ECO:0000256" key="7">
    <source>
        <dbReference type="SAM" id="Phobius"/>
    </source>
</evidence>
<dbReference type="HOGENOM" id="CLU_036074_2_1_6"/>
<dbReference type="Pfam" id="PF23914">
    <property type="entry name" value="TPR_CcmH_CycH"/>
    <property type="match status" value="1"/>
</dbReference>
<dbReference type="PANTHER" id="PTHR47870">
    <property type="entry name" value="CYTOCHROME C-TYPE BIOGENESIS PROTEIN CCMH"/>
    <property type="match status" value="1"/>
</dbReference>
<keyword evidence="3" id="KW-0201">Cytochrome c-type biogenesis</keyword>
<evidence type="ECO:0000256" key="4">
    <source>
        <dbReference type="ARBA" id="ARBA00022803"/>
    </source>
</evidence>
<dbReference type="AlphaFoldDB" id="N6W3E5"/>
<dbReference type="STRING" id="626887.J057_01484"/>
<comment type="caution">
    <text evidence="10">The sequence shown here is derived from an EMBL/GenBank/DDBJ whole genome shotgun (WGS) entry which is preliminary data.</text>
</comment>
<feature type="transmembrane region" description="Helical" evidence="7">
    <location>
        <begin position="6"/>
        <end position="25"/>
    </location>
</feature>
<evidence type="ECO:0000313" key="11">
    <source>
        <dbReference type="Proteomes" id="UP000013165"/>
    </source>
</evidence>
<reference evidence="10 11" key="1">
    <citation type="journal article" date="2013" name="Genome Announc.">
        <title>Genome Sequence of the Polycyclic Aromatic Hydrocarbon-Degrading Bacterium Strain Marinobacter nanhaiticus D15-8WT.</title>
        <authorList>
            <person name="Cui Z."/>
            <person name="Gao W."/>
            <person name="Li Q."/>
            <person name="Xu G."/>
            <person name="Zheng L."/>
        </authorList>
    </citation>
    <scope>NUCLEOTIDE SEQUENCE [LARGE SCALE GENOMIC DNA]</scope>
    <source>
        <strain evidence="10 11">D15-8W</strain>
    </source>
</reference>
<dbReference type="Pfam" id="PF23892">
    <property type="entry name" value="Ig_CycH"/>
    <property type="match status" value="1"/>
</dbReference>
<protein>
    <submittedName>
        <fullName evidence="10">C-type cytochrome biogenesis protein CcmI</fullName>
    </submittedName>
</protein>
<keyword evidence="7" id="KW-0812">Transmembrane</keyword>
<evidence type="ECO:0000256" key="3">
    <source>
        <dbReference type="ARBA" id="ARBA00022748"/>
    </source>
</evidence>
<dbReference type="Proteomes" id="UP000013165">
    <property type="component" value="Unassembled WGS sequence"/>
</dbReference>
<dbReference type="InterPro" id="IPR056412">
    <property type="entry name" value="Ig_CycH"/>
</dbReference>
<dbReference type="SUPFAM" id="SSF48452">
    <property type="entry name" value="TPR-like"/>
    <property type="match status" value="1"/>
</dbReference>
<dbReference type="PANTHER" id="PTHR47870:SF4">
    <property type="entry name" value="CYTOCHROME C-TYPE BIOGENESIS PROTEIN CYCH"/>
    <property type="match status" value="1"/>
</dbReference>
<dbReference type="PROSITE" id="PS50005">
    <property type="entry name" value="TPR"/>
    <property type="match status" value="1"/>
</dbReference>
<dbReference type="PATRIC" id="fig|626887.3.peg.278"/>
<proteinExistence type="predicted"/>
<dbReference type="GO" id="GO:0005886">
    <property type="term" value="C:plasma membrane"/>
    <property type="evidence" value="ECO:0007669"/>
    <property type="project" value="TreeGrafter"/>
</dbReference>
<dbReference type="NCBIfam" id="TIGR03142">
    <property type="entry name" value="cytochro_ccmI"/>
    <property type="match status" value="1"/>
</dbReference>
<gene>
    <name evidence="10" type="primary">ccmI</name>
    <name evidence="10" type="ORF">J057_01484</name>
</gene>
<feature type="domain" description="Cytochrome c-type biogenesis protein H Ig-like" evidence="8">
    <location>
        <begin position="308"/>
        <end position="418"/>
    </location>
</feature>
<keyword evidence="7" id="KW-1133">Transmembrane helix</keyword>
<name>N6W3E5_9GAMM</name>
<keyword evidence="4 5" id="KW-0802">TPR repeat</keyword>
<evidence type="ECO:0000259" key="8">
    <source>
        <dbReference type="Pfam" id="PF23892"/>
    </source>
</evidence>
<dbReference type="InterPro" id="IPR019734">
    <property type="entry name" value="TPR_rpt"/>
</dbReference>
<keyword evidence="7" id="KW-0472">Membrane</keyword>
<dbReference type="eggNOG" id="COG4235">
    <property type="taxonomic scope" value="Bacteria"/>
</dbReference>
<feature type="repeat" description="TPR" evidence="5">
    <location>
        <begin position="242"/>
        <end position="275"/>
    </location>
</feature>
<feature type="region of interest" description="Disordered" evidence="6">
    <location>
        <begin position="387"/>
        <end position="406"/>
    </location>
</feature>
<organism evidence="10 11">
    <name type="scientific">Marinobacter nanhaiticus D15-8W</name>
    <dbReference type="NCBI Taxonomy" id="626887"/>
    <lineage>
        <taxon>Bacteria</taxon>
        <taxon>Pseudomonadati</taxon>
        <taxon>Pseudomonadota</taxon>
        <taxon>Gammaproteobacteria</taxon>
        <taxon>Pseudomonadales</taxon>
        <taxon>Marinobacteraceae</taxon>
        <taxon>Marinobacter</taxon>
    </lineage>
</organism>
<evidence type="ECO:0000256" key="1">
    <source>
        <dbReference type="ARBA" id="ARBA00004196"/>
    </source>
</evidence>
<evidence type="ECO:0000256" key="5">
    <source>
        <dbReference type="PROSITE-ProRule" id="PRU00339"/>
    </source>
</evidence>
<dbReference type="InterPro" id="IPR051263">
    <property type="entry name" value="C-type_cytochrome_biogenesis"/>
</dbReference>
<dbReference type="RefSeq" id="WP_004582843.1">
    <property type="nucleotide sequence ID" value="NZ_AP028878.1"/>
</dbReference>
<dbReference type="OrthoDB" id="9776053at2"/>
<dbReference type="InterPro" id="IPR017560">
    <property type="entry name" value="Cyt_c_biogenesis_CcmI"/>
</dbReference>
<evidence type="ECO:0000313" key="10">
    <source>
        <dbReference type="EMBL" id="ENO17070.1"/>
    </source>
</evidence>
<evidence type="ECO:0000256" key="6">
    <source>
        <dbReference type="SAM" id="MobiDB-lite"/>
    </source>
</evidence>
<dbReference type="Gene3D" id="1.25.40.10">
    <property type="entry name" value="Tetratricopeptide repeat domain"/>
    <property type="match status" value="1"/>
</dbReference>
<dbReference type="InterPro" id="IPR011990">
    <property type="entry name" value="TPR-like_helical_dom_sf"/>
</dbReference>
<evidence type="ECO:0000256" key="2">
    <source>
        <dbReference type="ARBA" id="ARBA00022737"/>
    </source>
</evidence>
<dbReference type="SMART" id="SM00028">
    <property type="entry name" value="TPR"/>
    <property type="match status" value="2"/>
</dbReference>
<evidence type="ECO:0000259" key="9">
    <source>
        <dbReference type="Pfam" id="PF23914"/>
    </source>
</evidence>
<dbReference type="GO" id="GO:0030313">
    <property type="term" value="C:cell envelope"/>
    <property type="evidence" value="ECO:0007669"/>
    <property type="project" value="UniProtKB-SubCell"/>
</dbReference>
<comment type="subcellular location">
    <subcellularLocation>
        <location evidence="1">Cell envelope</location>
    </subcellularLocation>
</comment>